<dbReference type="RefSeq" id="WP_067888041.1">
    <property type="nucleotide sequence ID" value="NZ_VSFG01000008.1"/>
</dbReference>
<evidence type="ECO:0000259" key="2">
    <source>
        <dbReference type="Pfam" id="PF07969"/>
    </source>
</evidence>
<dbReference type="InterPro" id="IPR032466">
    <property type="entry name" value="Metal_Hydrolase"/>
</dbReference>
<organism evidence="3 4">
    <name type="scientific">Actinomadura chibensis</name>
    <dbReference type="NCBI Taxonomy" id="392828"/>
    <lineage>
        <taxon>Bacteria</taxon>
        <taxon>Bacillati</taxon>
        <taxon>Actinomycetota</taxon>
        <taxon>Actinomycetes</taxon>
        <taxon>Streptosporangiales</taxon>
        <taxon>Thermomonosporaceae</taxon>
        <taxon>Actinomadura</taxon>
    </lineage>
</organism>
<dbReference type="Pfam" id="PF07969">
    <property type="entry name" value="Amidohydro_3"/>
    <property type="match status" value="1"/>
</dbReference>
<dbReference type="Gene3D" id="2.30.40.10">
    <property type="entry name" value="Urease, subunit C, domain 1"/>
    <property type="match status" value="1"/>
</dbReference>
<sequence>MLDLAITGATVVDGGGGRPVTADVGVRDGRVAAVGTLDEPARETLDADGLVVSPGFVDPHTHYDAQLWWDPFATPSSWHGVTSVIGGNCGFTLAPLNKGDGDYLRRMMAQVEGMPLAALEEGVDWSWESFGEFLGGLDGNLGVNAGFLVGHCALRRYVMGPDAVGREATEREVAEMADVLRRSLAAGGLGLSTTRSSTHKDGDGEPVASRWASPEELISLCRVVGEYPGTTLEGMVQGCLDRFSDEEIELFATMSATAGRPLNWNVLTVDSTDADKIAHQLRAAARARELGGRVVALTMPILVPMNMSFRTFCALWLIPGWDEVLRGTVEERVARLGDPRVREDMLAKARTSTFARLAEFGNYVIGDAFHPDLREFVGRRVDELAAERGEDPFTTLAAIVCKDELRTVLWPQPTSDTANDWALRSLVWEHPDVMLGGSDAGAHLDRMCGSPYFTRFLADSLRGRRLVSLERAVQLLSDVPARLFGLRGRGRLEPGYHADIVVFDPETVDAGPATLVPDLPGESPRLIAESVGVRHVFVNGVETIRDGAPTGRLPGTVLRSGTETDTVQTRKAALR</sequence>
<evidence type="ECO:0000313" key="4">
    <source>
        <dbReference type="Proteomes" id="UP000323380"/>
    </source>
</evidence>
<dbReference type="PANTHER" id="PTHR11647:SF1">
    <property type="entry name" value="COLLAPSIN RESPONSE MEDIATOR PROTEIN"/>
    <property type="match status" value="1"/>
</dbReference>
<evidence type="ECO:0000313" key="3">
    <source>
        <dbReference type="EMBL" id="TYB42322.1"/>
    </source>
</evidence>
<evidence type="ECO:0000256" key="1">
    <source>
        <dbReference type="SAM" id="MobiDB-lite"/>
    </source>
</evidence>
<protein>
    <submittedName>
        <fullName evidence="3">D-aminoacylase</fullName>
    </submittedName>
</protein>
<dbReference type="SUPFAM" id="SSF51338">
    <property type="entry name" value="Composite domain of metallo-dependent hydrolases"/>
    <property type="match status" value="1"/>
</dbReference>
<dbReference type="STRING" id="1220554.GCA_001552135_01912"/>
<dbReference type="SUPFAM" id="SSF51556">
    <property type="entry name" value="Metallo-dependent hydrolases"/>
    <property type="match status" value="1"/>
</dbReference>
<feature type="compositionally biased region" description="Polar residues" evidence="1">
    <location>
        <begin position="559"/>
        <end position="569"/>
    </location>
</feature>
<dbReference type="EMBL" id="VSFG01000008">
    <property type="protein sequence ID" value="TYB42322.1"/>
    <property type="molecule type" value="Genomic_DNA"/>
</dbReference>
<dbReference type="CDD" id="cd01297">
    <property type="entry name" value="D-aminoacylase"/>
    <property type="match status" value="1"/>
</dbReference>
<dbReference type="InterPro" id="IPR013108">
    <property type="entry name" value="Amidohydro_3"/>
</dbReference>
<dbReference type="InterPro" id="IPR011059">
    <property type="entry name" value="Metal-dep_hydrolase_composite"/>
</dbReference>
<dbReference type="Gene3D" id="3.20.20.140">
    <property type="entry name" value="Metal-dependent hydrolases"/>
    <property type="match status" value="2"/>
</dbReference>
<dbReference type="Proteomes" id="UP000323380">
    <property type="component" value="Unassembled WGS sequence"/>
</dbReference>
<gene>
    <name evidence="3" type="ORF">FXF69_31390</name>
</gene>
<accession>A0A5D0NDB3</accession>
<proteinExistence type="predicted"/>
<name>A0A5D0NDB3_9ACTN</name>
<reference evidence="3 4" key="1">
    <citation type="submission" date="2019-08" db="EMBL/GenBank/DDBJ databases">
        <title>Actinomadura sp. nov. CYP1-5 isolated from mountain soil.</title>
        <authorList>
            <person name="Songsumanus A."/>
            <person name="Kuncharoen N."/>
            <person name="Kudo T."/>
            <person name="Yuki M."/>
            <person name="Igarashi Y."/>
            <person name="Tanasupawat S."/>
        </authorList>
    </citation>
    <scope>NUCLEOTIDE SEQUENCE [LARGE SCALE GENOMIC DNA]</scope>
    <source>
        <strain evidence="3 4">JCM 14158</strain>
    </source>
</reference>
<feature type="domain" description="Amidohydrolase 3" evidence="2">
    <location>
        <begin position="43"/>
        <end position="541"/>
    </location>
</feature>
<dbReference type="PANTHER" id="PTHR11647">
    <property type="entry name" value="HYDRANTOINASE/DIHYDROPYRIMIDINASE FAMILY MEMBER"/>
    <property type="match status" value="1"/>
</dbReference>
<dbReference type="AlphaFoldDB" id="A0A5D0NDB3"/>
<dbReference type="InterPro" id="IPR050378">
    <property type="entry name" value="Metallo-dep_Hydrolases_sf"/>
</dbReference>
<dbReference type="GO" id="GO:0016812">
    <property type="term" value="F:hydrolase activity, acting on carbon-nitrogen (but not peptide) bonds, in cyclic amides"/>
    <property type="evidence" value="ECO:0007669"/>
    <property type="project" value="TreeGrafter"/>
</dbReference>
<dbReference type="GO" id="GO:0005829">
    <property type="term" value="C:cytosol"/>
    <property type="evidence" value="ECO:0007669"/>
    <property type="project" value="TreeGrafter"/>
</dbReference>
<feature type="region of interest" description="Disordered" evidence="1">
    <location>
        <begin position="548"/>
        <end position="575"/>
    </location>
</feature>
<comment type="caution">
    <text evidence="3">The sequence shown here is derived from an EMBL/GenBank/DDBJ whole genome shotgun (WGS) entry which is preliminary data.</text>
</comment>
<keyword evidence="4" id="KW-1185">Reference proteome</keyword>